<dbReference type="InterPro" id="IPR026748">
    <property type="entry name" value="Clarin"/>
</dbReference>
<name>A0AAV6ZPP1_ENGPU</name>
<gene>
    <name evidence="7" type="ORF">GDO81_003988</name>
</gene>
<comment type="subcellular location">
    <subcellularLocation>
        <location evidence="1">Membrane</location>
        <topology evidence="1">Multi-pass membrane protein</topology>
    </subcellularLocation>
</comment>
<dbReference type="PROSITE" id="PS51257">
    <property type="entry name" value="PROKAR_LIPOPROTEIN"/>
    <property type="match status" value="1"/>
</dbReference>
<sequence>MPSKQKTLLFLAGFGSSLGSFVIICACLGTREWVSSKVEFTGTNYSGHADVVLGLFWTTHLKTVTNGLGLDTPKTGREVFQILMDKNSVKIIHILVVLLLVLGLISSFLGSATTFLNSVSNPYLTFLGPLGVYVWTATSGIAVLLAMILFAVNTEANKLAKVIADAMDTSSDVLGSTKNTYGFSFWLLLLSLFFNVVTVAVIFYYQHARYSQQIEKERPMETASRDVILF</sequence>
<dbReference type="PANTHER" id="PTHR31548:SF3">
    <property type="entry name" value="CLARIN-3"/>
    <property type="match status" value="1"/>
</dbReference>
<feature type="transmembrane region" description="Helical" evidence="6">
    <location>
        <begin position="91"/>
        <end position="112"/>
    </location>
</feature>
<dbReference type="AlphaFoldDB" id="A0AAV6ZPP1"/>
<evidence type="ECO:0000256" key="1">
    <source>
        <dbReference type="ARBA" id="ARBA00004141"/>
    </source>
</evidence>
<proteinExistence type="inferred from homology"/>
<keyword evidence="8" id="KW-1185">Reference proteome</keyword>
<dbReference type="Proteomes" id="UP000824782">
    <property type="component" value="Unassembled WGS sequence"/>
</dbReference>
<evidence type="ECO:0000256" key="6">
    <source>
        <dbReference type="SAM" id="Phobius"/>
    </source>
</evidence>
<keyword evidence="5 6" id="KW-0472">Membrane</keyword>
<organism evidence="7 8">
    <name type="scientific">Engystomops pustulosus</name>
    <name type="common">Tungara frog</name>
    <name type="synonym">Physalaemus pustulosus</name>
    <dbReference type="NCBI Taxonomy" id="76066"/>
    <lineage>
        <taxon>Eukaryota</taxon>
        <taxon>Metazoa</taxon>
        <taxon>Chordata</taxon>
        <taxon>Craniata</taxon>
        <taxon>Vertebrata</taxon>
        <taxon>Euteleostomi</taxon>
        <taxon>Amphibia</taxon>
        <taxon>Batrachia</taxon>
        <taxon>Anura</taxon>
        <taxon>Neobatrachia</taxon>
        <taxon>Hyloidea</taxon>
        <taxon>Leptodactylidae</taxon>
        <taxon>Leiuperinae</taxon>
        <taxon>Engystomops</taxon>
    </lineage>
</organism>
<evidence type="ECO:0000313" key="7">
    <source>
        <dbReference type="EMBL" id="KAG8551152.1"/>
    </source>
</evidence>
<keyword evidence="4 6" id="KW-1133">Transmembrane helix</keyword>
<protein>
    <recommendedName>
        <fullName evidence="9">Clarin 3</fullName>
    </recommendedName>
</protein>
<feature type="transmembrane region" description="Helical" evidence="6">
    <location>
        <begin position="185"/>
        <end position="205"/>
    </location>
</feature>
<dbReference type="PANTHER" id="PTHR31548">
    <property type="entry name" value="CLARIN"/>
    <property type="match status" value="1"/>
</dbReference>
<reference evidence="7" key="1">
    <citation type="thesis" date="2020" institute="ProQuest LLC" country="789 East Eisenhower Parkway, Ann Arbor, MI, USA">
        <title>Comparative Genomics and Chromosome Evolution.</title>
        <authorList>
            <person name="Mudd A.B."/>
        </authorList>
    </citation>
    <scope>NUCLEOTIDE SEQUENCE</scope>
    <source>
        <strain evidence="7">237g6f4</strain>
        <tissue evidence="7">Blood</tissue>
    </source>
</reference>
<dbReference type="GO" id="GO:0016020">
    <property type="term" value="C:membrane"/>
    <property type="evidence" value="ECO:0007669"/>
    <property type="project" value="UniProtKB-SubCell"/>
</dbReference>
<feature type="transmembrane region" description="Helical" evidence="6">
    <location>
        <begin position="132"/>
        <end position="152"/>
    </location>
</feature>
<accession>A0AAV6ZPP1</accession>
<keyword evidence="3 6" id="KW-0812">Transmembrane</keyword>
<comment type="similarity">
    <text evidence="2">Belongs to the clarin family.</text>
</comment>
<evidence type="ECO:0000256" key="4">
    <source>
        <dbReference type="ARBA" id="ARBA00022989"/>
    </source>
</evidence>
<dbReference type="Pfam" id="PF25807">
    <property type="entry name" value="Clarin-2"/>
    <property type="match status" value="1"/>
</dbReference>
<evidence type="ECO:0000256" key="3">
    <source>
        <dbReference type="ARBA" id="ARBA00022692"/>
    </source>
</evidence>
<evidence type="ECO:0000256" key="5">
    <source>
        <dbReference type="ARBA" id="ARBA00023136"/>
    </source>
</evidence>
<evidence type="ECO:0000256" key="2">
    <source>
        <dbReference type="ARBA" id="ARBA00005787"/>
    </source>
</evidence>
<comment type="caution">
    <text evidence="7">The sequence shown here is derived from an EMBL/GenBank/DDBJ whole genome shotgun (WGS) entry which is preliminary data.</text>
</comment>
<feature type="transmembrane region" description="Helical" evidence="6">
    <location>
        <begin position="7"/>
        <end position="31"/>
    </location>
</feature>
<evidence type="ECO:0000313" key="8">
    <source>
        <dbReference type="Proteomes" id="UP000824782"/>
    </source>
</evidence>
<dbReference type="GO" id="GO:0007605">
    <property type="term" value="P:sensory perception of sound"/>
    <property type="evidence" value="ECO:0007669"/>
    <property type="project" value="UniProtKB-ARBA"/>
</dbReference>
<dbReference type="EMBL" id="WNYA01000011">
    <property type="protein sequence ID" value="KAG8551152.1"/>
    <property type="molecule type" value="Genomic_DNA"/>
</dbReference>
<dbReference type="Gene3D" id="1.20.140.150">
    <property type="match status" value="1"/>
</dbReference>
<evidence type="ECO:0008006" key="9">
    <source>
        <dbReference type="Google" id="ProtNLM"/>
    </source>
</evidence>